<keyword evidence="2" id="KW-1185">Reference proteome</keyword>
<name>A0A9Q4KRS9_9EURY</name>
<dbReference type="RefSeq" id="WP_274924034.1">
    <property type="nucleotide sequence ID" value="NZ_JAKELO010000002.1"/>
</dbReference>
<gene>
    <name evidence="1" type="ORF">L0665_01930</name>
</gene>
<dbReference type="AlphaFoldDB" id="A0A9Q4KRS9"/>
<comment type="caution">
    <text evidence="1">The sequence shown here is derived from an EMBL/GenBank/DDBJ whole genome shotgun (WGS) entry which is preliminary data.</text>
</comment>
<proteinExistence type="predicted"/>
<accession>A0A9Q4KRS9</accession>
<organism evidence="1 2">
    <name type="scientific">Methanogenium marinum</name>
    <dbReference type="NCBI Taxonomy" id="348610"/>
    <lineage>
        <taxon>Archaea</taxon>
        <taxon>Methanobacteriati</taxon>
        <taxon>Methanobacteriota</taxon>
        <taxon>Stenosarchaea group</taxon>
        <taxon>Methanomicrobia</taxon>
        <taxon>Methanomicrobiales</taxon>
        <taxon>Methanomicrobiaceae</taxon>
        <taxon>Methanogenium</taxon>
    </lineage>
</organism>
<sequence length="49" mass="5901">MITRLPDYLPGYLVIFEDVFHMHHIEKVDEYLSLVRDLLRRSEGNLNNQ</sequence>
<dbReference type="Proteomes" id="UP001143747">
    <property type="component" value="Unassembled WGS sequence"/>
</dbReference>
<evidence type="ECO:0000313" key="1">
    <source>
        <dbReference type="EMBL" id="MDE4907379.1"/>
    </source>
</evidence>
<dbReference type="EMBL" id="JAKELO010000002">
    <property type="protein sequence ID" value="MDE4907379.1"/>
    <property type="molecule type" value="Genomic_DNA"/>
</dbReference>
<evidence type="ECO:0000313" key="2">
    <source>
        <dbReference type="Proteomes" id="UP001143747"/>
    </source>
</evidence>
<reference evidence="1" key="1">
    <citation type="submission" date="2022-01" db="EMBL/GenBank/DDBJ databases">
        <title>Draft genome of Methanogenium marinum DSM 15558.</title>
        <authorList>
            <person name="Chen S.-C."/>
            <person name="You Y.-T."/>
        </authorList>
    </citation>
    <scope>NUCLEOTIDE SEQUENCE</scope>
    <source>
        <strain evidence="1">DSM 15558</strain>
    </source>
</reference>
<protein>
    <submittedName>
        <fullName evidence="1">Uncharacterized protein</fullName>
    </submittedName>
</protein>